<reference evidence="2 3" key="1">
    <citation type="submission" date="2016-10" db="EMBL/GenBank/DDBJ databases">
        <authorList>
            <person name="de Groot N.N."/>
        </authorList>
    </citation>
    <scope>NUCLEOTIDE SEQUENCE [LARGE SCALE GENOMIC DNA]</scope>
    <source>
        <strain evidence="2 3">CGMCC 1.12333</strain>
    </source>
</reference>
<dbReference type="SUPFAM" id="SSF56436">
    <property type="entry name" value="C-type lectin-like"/>
    <property type="match status" value="1"/>
</dbReference>
<proteinExistence type="predicted"/>
<keyword evidence="3" id="KW-1185">Reference proteome</keyword>
<organism evidence="2 3">
    <name type="scientific">Pustulibacterium marinum</name>
    <dbReference type="NCBI Taxonomy" id="1224947"/>
    <lineage>
        <taxon>Bacteria</taxon>
        <taxon>Pseudomonadati</taxon>
        <taxon>Bacteroidota</taxon>
        <taxon>Flavobacteriia</taxon>
        <taxon>Flavobacteriales</taxon>
        <taxon>Flavobacteriaceae</taxon>
        <taxon>Pustulibacterium</taxon>
    </lineage>
</organism>
<dbReference type="InterPro" id="IPR005532">
    <property type="entry name" value="SUMF_dom"/>
</dbReference>
<dbReference type="OrthoDB" id="9768004at2"/>
<dbReference type="GO" id="GO:0120147">
    <property type="term" value="F:formylglycine-generating oxidase activity"/>
    <property type="evidence" value="ECO:0007669"/>
    <property type="project" value="TreeGrafter"/>
</dbReference>
<evidence type="ECO:0000313" key="3">
    <source>
        <dbReference type="Proteomes" id="UP000199138"/>
    </source>
</evidence>
<gene>
    <name evidence="2" type="ORF">SAMN05216480_11443</name>
</gene>
<dbReference type="PANTHER" id="PTHR23150">
    <property type="entry name" value="SULFATASE MODIFYING FACTOR 1, 2"/>
    <property type="match status" value="1"/>
</dbReference>
<dbReference type="InterPro" id="IPR051043">
    <property type="entry name" value="Sulfatase_Mod_Factor_Kinase"/>
</dbReference>
<protein>
    <submittedName>
        <fullName evidence="2">Formylglycine-generating enzyme, required for sulfatase activity, contains SUMF1/FGE domain</fullName>
    </submittedName>
</protein>
<dbReference type="InterPro" id="IPR042095">
    <property type="entry name" value="SUMF_sf"/>
</dbReference>
<feature type="domain" description="Sulfatase-modifying factor enzyme-like" evidence="1">
    <location>
        <begin position="76"/>
        <end position="381"/>
    </location>
</feature>
<dbReference type="InterPro" id="IPR016187">
    <property type="entry name" value="CTDL_fold"/>
</dbReference>
<dbReference type="RefSeq" id="WP_093026073.1">
    <property type="nucleotide sequence ID" value="NZ_FPBK01000014.1"/>
</dbReference>
<dbReference type="PANTHER" id="PTHR23150:SF19">
    <property type="entry name" value="FORMYLGLYCINE-GENERATING ENZYME"/>
    <property type="match status" value="1"/>
</dbReference>
<dbReference type="EMBL" id="FPBK01000014">
    <property type="protein sequence ID" value="SFU70009.1"/>
    <property type="molecule type" value="Genomic_DNA"/>
</dbReference>
<dbReference type="Pfam" id="PF03781">
    <property type="entry name" value="FGE-sulfatase"/>
    <property type="match status" value="1"/>
</dbReference>
<evidence type="ECO:0000259" key="1">
    <source>
        <dbReference type="Pfam" id="PF03781"/>
    </source>
</evidence>
<evidence type="ECO:0000313" key="2">
    <source>
        <dbReference type="EMBL" id="SFU70009.1"/>
    </source>
</evidence>
<dbReference type="Proteomes" id="UP000199138">
    <property type="component" value="Unassembled WGS sequence"/>
</dbReference>
<dbReference type="AlphaFoldDB" id="A0A1I7IAQ0"/>
<name>A0A1I7IAQ0_9FLAO</name>
<dbReference type="STRING" id="1224947.SAMN05216480_11443"/>
<dbReference type="Gene3D" id="3.90.1580.10">
    <property type="entry name" value="paralog of FGE (formylglycine-generating enzyme)"/>
    <property type="match status" value="1"/>
</dbReference>
<accession>A0A1I7IAQ0</accession>
<sequence length="388" mass="43438">MLLSHHSSFRKYILFGVATVGWIFNACKEEQKEPAVKVVTTEANSETSCSAGIPDRFSTISTENLKQQKIAKADTVGMVKIKEGTFLMGAPDGRGRPNEYPQHTVQLDAFYIDKTEVTNAQFEAFVKATGYVTTAERDVDWEELKKQLPEGTPKPADSVLKASSLVFTPTKEAVSLNNPGVWWRWKRKADWRHPQGPKSSIEGKENFPVVHVSWEDANAYASWAGKRLPTEAEWEYAARGGLQNKPYPWGAEEPYQGKAKANTWEGNFPYQNTAQDGYTRLAPVSTFAPNNYGLFDMAGNVWEWCSDNYQNDYYSQFKDEVSDNPKGPSKGYDARQPKLSMKVVRGGSFLCNETYCSGYRASARMMSSPDTGLEHTGFRCVVSVSSLE</sequence>